<evidence type="ECO:0000313" key="1">
    <source>
        <dbReference type="EMBL" id="GIG93758.1"/>
    </source>
</evidence>
<protein>
    <recommendedName>
        <fullName evidence="3">WXG100 family type VII secretion target</fullName>
    </recommendedName>
</protein>
<dbReference type="Proteomes" id="UP000621500">
    <property type="component" value="Unassembled WGS sequence"/>
</dbReference>
<name>A0ABQ4EGA2_9ACTN</name>
<dbReference type="SUPFAM" id="SSF140453">
    <property type="entry name" value="EsxAB dimer-like"/>
    <property type="match status" value="1"/>
</dbReference>
<keyword evidence="2" id="KW-1185">Reference proteome</keyword>
<gene>
    <name evidence="1" type="ORF">Pma05_03310</name>
</gene>
<accession>A0ABQ4EGA2</accession>
<dbReference type="RefSeq" id="WP_239311499.1">
    <property type="nucleotide sequence ID" value="NZ_BAAAZQ010000003.1"/>
</dbReference>
<organism evidence="1 2">
    <name type="scientific">Plantactinospora mayteni</name>
    <dbReference type="NCBI Taxonomy" id="566021"/>
    <lineage>
        <taxon>Bacteria</taxon>
        <taxon>Bacillati</taxon>
        <taxon>Actinomycetota</taxon>
        <taxon>Actinomycetes</taxon>
        <taxon>Micromonosporales</taxon>
        <taxon>Micromonosporaceae</taxon>
        <taxon>Plantactinospora</taxon>
    </lineage>
</organism>
<dbReference type="InterPro" id="IPR036689">
    <property type="entry name" value="ESAT-6-like_sf"/>
</dbReference>
<evidence type="ECO:0000313" key="2">
    <source>
        <dbReference type="Proteomes" id="UP000621500"/>
    </source>
</evidence>
<comment type="caution">
    <text evidence="1">The sequence shown here is derived from an EMBL/GenBank/DDBJ whole genome shotgun (WGS) entry which is preliminary data.</text>
</comment>
<dbReference type="EMBL" id="BONX01000002">
    <property type="protein sequence ID" value="GIG93758.1"/>
    <property type="molecule type" value="Genomic_DNA"/>
</dbReference>
<proteinExistence type="predicted"/>
<sequence length="441" mass="46745">MGNVADLSDLRADPAALDALETTWKLQTTQLSWAADTVDSVASQVIGSEAWTGETADRYDQHRRKLVAELEDCAELAGKVARALGECAQTLRHNQEMLTREREKLSKIRSDHPGGQLTFHPANEQETSQVNDAVALAKQIRARVDSELNAQAASTTGLEPSRAGTRRISYHGGWQMSERHTVLRSMHDLGLAAWFGGSLMGAIGVNGAAAKVSDSRQRLGVASAGWARWTPVNAAAIGTHVAGAAGELITESPRMLVQSGVGRMSAVKTGLTVAALAVTGYSRLLGMQLQKSSEVPVVATTAPENGTPAGVAARQRQLRVLQWVIPALTGGLIVVTALAGEQQKPGQVARGVLTRMSGITNRTRSMRGMAGRHLRGMAGKGMHGMAAGKGMGGMAARRMRGMGDMGMRGMPAKGVREMATRAMPGMLGLRIARQAVAMLRH</sequence>
<evidence type="ECO:0008006" key="3">
    <source>
        <dbReference type="Google" id="ProtNLM"/>
    </source>
</evidence>
<reference evidence="1 2" key="1">
    <citation type="submission" date="2021-01" db="EMBL/GenBank/DDBJ databases">
        <title>Whole genome shotgun sequence of Plantactinospora mayteni NBRC 109088.</title>
        <authorList>
            <person name="Komaki H."/>
            <person name="Tamura T."/>
        </authorList>
    </citation>
    <scope>NUCLEOTIDE SEQUENCE [LARGE SCALE GENOMIC DNA]</scope>
    <source>
        <strain evidence="1 2">NBRC 109088</strain>
    </source>
</reference>